<protein>
    <recommendedName>
        <fullName evidence="4">CBM-cenC domain-containing protein</fullName>
    </recommendedName>
</protein>
<feature type="signal peptide" evidence="1">
    <location>
        <begin position="1"/>
        <end position="20"/>
    </location>
</feature>
<keyword evidence="3" id="KW-1185">Reference proteome</keyword>
<dbReference type="Proteomes" id="UP000605986">
    <property type="component" value="Unassembled WGS sequence"/>
</dbReference>
<feature type="chain" id="PRO_5034201797" description="CBM-cenC domain-containing protein" evidence="1">
    <location>
        <begin position="21"/>
        <end position="200"/>
    </location>
</feature>
<gene>
    <name evidence="2" type="ORF">F53441_10468</name>
</gene>
<accession>A0A8H4KAC8</accession>
<evidence type="ECO:0008006" key="4">
    <source>
        <dbReference type="Google" id="ProtNLM"/>
    </source>
</evidence>
<dbReference type="EMBL" id="JAADJG010000498">
    <property type="protein sequence ID" value="KAF4445823.1"/>
    <property type="molecule type" value="Genomic_DNA"/>
</dbReference>
<keyword evidence="1" id="KW-0732">Signal</keyword>
<evidence type="ECO:0000313" key="3">
    <source>
        <dbReference type="Proteomes" id="UP000605986"/>
    </source>
</evidence>
<evidence type="ECO:0000256" key="1">
    <source>
        <dbReference type="SAM" id="SignalP"/>
    </source>
</evidence>
<organism evidence="2 3">
    <name type="scientific">Fusarium austroafricanum</name>
    <dbReference type="NCBI Taxonomy" id="2364996"/>
    <lineage>
        <taxon>Eukaryota</taxon>
        <taxon>Fungi</taxon>
        <taxon>Dikarya</taxon>
        <taxon>Ascomycota</taxon>
        <taxon>Pezizomycotina</taxon>
        <taxon>Sordariomycetes</taxon>
        <taxon>Hypocreomycetidae</taxon>
        <taxon>Hypocreales</taxon>
        <taxon>Nectriaceae</taxon>
        <taxon>Fusarium</taxon>
        <taxon>Fusarium concolor species complex</taxon>
    </lineage>
</organism>
<dbReference type="AlphaFoldDB" id="A0A8H4KAC8"/>
<name>A0A8H4KAC8_9HYPO</name>
<proteinExistence type="predicted"/>
<reference evidence="2" key="1">
    <citation type="submission" date="2020-01" db="EMBL/GenBank/DDBJ databases">
        <title>Identification and distribution of gene clusters putatively required for synthesis of sphingolipid metabolism inhibitors in phylogenetically diverse species of the filamentous fungus Fusarium.</title>
        <authorList>
            <person name="Kim H.-S."/>
            <person name="Busman M."/>
            <person name="Brown D.W."/>
            <person name="Divon H."/>
            <person name="Uhlig S."/>
            <person name="Proctor R.H."/>
        </authorList>
    </citation>
    <scope>NUCLEOTIDE SEQUENCE</scope>
    <source>
        <strain evidence="2">NRRL 53441</strain>
    </source>
</reference>
<sequence length="200" mass="21421">MRWISLASVLSAALVSAINAISGHLCRPVKPTTTAAVKTLSTSTATASATTVETLNTDTVTGSSATIETSVTFTVSGSETTITESAAASSGITTKFTGNMLTYQTVSGLQPGHWYRFEFYTTIFSSPIPQVNTDTYMIRLQYGNSPPEQFPMDAENLDSYQSAWVEFAAPATDVKFTLRIGCVSPFDLAIGIENVYLVEL</sequence>
<evidence type="ECO:0000313" key="2">
    <source>
        <dbReference type="EMBL" id="KAF4445823.1"/>
    </source>
</evidence>
<comment type="caution">
    <text evidence="2">The sequence shown here is derived from an EMBL/GenBank/DDBJ whole genome shotgun (WGS) entry which is preliminary data.</text>
</comment>